<keyword evidence="5" id="KW-0297">G-protein coupled receptor</keyword>
<keyword evidence="6 10" id="KW-0472">Membrane</keyword>
<dbReference type="Gene3D" id="1.20.1070.10">
    <property type="entry name" value="Rhodopsin 7-helix transmembrane proteins"/>
    <property type="match status" value="1"/>
</dbReference>
<evidence type="ECO:0000256" key="2">
    <source>
        <dbReference type="ARBA" id="ARBA00022475"/>
    </source>
</evidence>
<keyword evidence="8" id="KW-0325">Glycoprotein</keyword>
<dbReference type="EnsemblMetazoa" id="CapteT188703">
    <property type="protein sequence ID" value="CapteP188703"/>
    <property type="gene ID" value="CapteG188703"/>
</dbReference>
<evidence type="ECO:0000256" key="4">
    <source>
        <dbReference type="ARBA" id="ARBA00022989"/>
    </source>
</evidence>
<dbReference type="SUPFAM" id="SSF81321">
    <property type="entry name" value="Family A G protein-coupled receptor-like"/>
    <property type="match status" value="1"/>
</dbReference>
<dbReference type="Pfam" id="PF00001">
    <property type="entry name" value="7tm_1"/>
    <property type="match status" value="1"/>
</dbReference>
<reference evidence="12 14" key="2">
    <citation type="journal article" date="2013" name="Nature">
        <title>Insights into bilaterian evolution from three spiralian genomes.</title>
        <authorList>
            <person name="Simakov O."/>
            <person name="Marletaz F."/>
            <person name="Cho S.J."/>
            <person name="Edsinger-Gonzales E."/>
            <person name="Havlak P."/>
            <person name="Hellsten U."/>
            <person name="Kuo D.H."/>
            <person name="Larsson T."/>
            <person name="Lv J."/>
            <person name="Arendt D."/>
            <person name="Savage R."/>
            <person name="Osoegawa K."/>
            <person name="de Jong P."/>
            <person name="Grimwood J."/>
            <person name="Chapman J.A."/>
            <person name="Shapiro H."/>
            <person name="Aerts A."/>
            <person name="Otillar R.P."/>
            <person name="Terry A.Y."/>
            <person name="Boore J.L."/>
            <person name="Grigoriev I.V."/>
            <person name="Lindberg D.R."/>
            <person name="Seaver E.C."/>
            <person name="Weisblat D.A."/>
            <person name="Putnam N.H."/>
            <person name="Rokhsar D.S."/>
        </authorList>
    </citation>
    <scope>NUCLEOTIDE SEQUENCE</scope>
    <source>
        <strain evidence="12 14">I ESC-2004</strain>
    </source>
</reference>
<evidence type="ECO:0000256" key="5">
    <source>
        <dbReference type="ARBA" id="ARBA00023040"/>
    </source>
</evidence>
<accession>R7TBX5</accession>
<reference evidence="13" key="3">
    <citation type="submission" date="2015-06" db="UniProtKB">
        <authorList>
            <consortium name="EnsemblMetazoa"/>
        </authorList>
    </citation>
    <scope>IDENTIFICATION</scope>
</reference>
<evidence type="ECO:0000256" key="9">
    <source>
        <dbReference type="ARBA" id="ARBA00023224"/>
    </source>
</evidence>
<comment type="subcellular location">
    <subcellularLocation>
        <location evidence="1">Cell membrane</location>
        <topology evidence="1">Multi-pass membrane protein</topology>
    </subcellularLocation>
</comment>
<evidence type="ECO:0000259" key="11">
    <source>
        <dbReference type="PROSITE" id="PS50262"/>
    </source>
</evidence>
<feature type="transmembrane region" description="Helical" evidence="10">
    <location>
        <begin position="143"/>
        <end position="164"/>
    </location>
</feature>
<keyword evidence="7" id="KW-0675">Receptor</keyword>
<dbReference type="PANTHER" id="PTHR24246">
    <property type="entry name" value="OLFACTORY RECEPTOR AND ADENOSINE RECEPTOR"/>
    <property type="match status" value="1"/>
</dbReference>
<evidence type="ECO:0000256" key="8">
    <source>
        <dbReference type="ARBA" id="ARBA00023180"/>
    </source>
</evidence>
<dbReference type="CDD" id="cd00637">
    <property type="entry name" value="7tm_classA_rhodopsin-like"/>
    <property type="match status" value="1"/>
</dbReference>
<feature type="transmembrane region" description="Helical" evidence="10">
    <location>
        <begin position="101"/>
        <end position="122"/>
    </location>
</feature>
<evidence type="ECO:0000313" key="12">
    <source>
        <dbReference type="EMBL" id="ELT88992.1"/>
    </source>
</evidence>
<dbReference type="EMBL" id="KB311578">
    <property type="protein sequence ID" value="ELT88992.1"/>
    <property type="molecule type" value="Genomic_DNA"/>
</dbReference>
<evidence type="ECO:0000256" key="3">
    <source>
        <dbReference type="ARBA" id="ARBA00022692"/>
    </source>
</evidence>
<feature type="transmembrane region" description="Helical" evidence="10">
    <location>
        <begin position="22"/>
        <end position="50"/>
    </location>
</feature>
<dbReference type="HOGENOM" id="CLU_009579_11_5_1"/>
<keyword evidence="14" id="KW-1185">Reference proteome</keyword>
<evidence type="ECO:0000313" key="13">
    <source>
        <dbReference type="EnsemblMetazoa" id="CapteP188703"/>
    </source>
</evidence>
<evidence type="ECO:0000256" key="7">
    <source>
        <dbReference type="ARBA" id="ARBA00023170"/>
    </source>
</evidence>
<evidence type="ECO:0000256" key="1">
    <source>
        <dbReference type="ARBA" id="ARBA00004651"/>
    </source>
</evidence>
<dbReference type="OrthoDB" id="6106139at2759"/>
<keyword evidence="3 10" id="KW-0812">Transmembrane</keyword>
<dbReference type="OMA" id="RITMISI"/>
<dbReference type="STRING" id="283909.R7TBX5"/>
<keyword evidence="4 10" id="KW-1133">Transmembrane helix</keyword>
<feature type="transmembrane region" description="Helical" evidence="10">
    <location>
        <begin position="184"/>
        <end position="212"/>
    </location>
</feature>
<dbReference type="PROSITE" id="PS50262">
    <property type="entry name" value="G_PROTEIN_RECEP_F1_2"/>
    <property type="match status" value="1"/>
</dbReference>
<dbReference type="Proteomes" id="UP000014760">
    <property type="component" value="Unassembled WGS sequence"/>
</dbReference>
<protein>
    <recommendedName>
        <fullName evidence="11">G-protein coupled receptors family 1 profile domain-containing protein</fullName>
    </recommendedName>
</protein>
<dbReference type="GO" id="GO:0004930">
    <property type="term" value="F:G protein-coupled receptor activity"/>
    <property type="evidence" value="ECO:0007669"/>
    <property type="project" value="UniProtKB-KW"/>
</dbReference>
<proteinExistence type="predicted"/>
<name>R7TBX5_CAPTE</name>
<keyword evidence="9" id="KW-0807">Transducer</keyword>
<gene>
    <name evidence="12" type="ORF">CAPTEDRAFT_188703</name>
</gene>
<dbReference type="PRINTS" id="PR00237">
    <property type="entry name" value="GPCRRHODOPSN"/>
</dbReference>
<evidence type="ECO:0000256" key="10">
    <source>
        <dbReference type="SAM" id="Phobius"/>
    </source>
</evidence>
<sequence length="313" mass="35263">MNTTEEPFTVNTLEVQDRAKHWYSAIVTVQVVLSVCTVAGNTLTVVAYFTTPHLQTVQNIPICNLSFADTTIAILATPFIMLNYTAAGLTFVSKHEWACLLSLWIVTGSIFCGMLSVLILSLERTVAILFPYKYYNWVTERSVRGIIMSIWIFAFTLSAIPLMGLNTWRYGARCFTMFVYYPTYNVYVTNTLHALTLLAVAVLNIAISVIVVKQNKVNIEPSGPTQNPGHYKVTKMLLTVVGVFYAGWIPYIVMTVIFTVSQQRPERFVLLHDFSKLIIGINSVLNPLIYARGNEKFRSAFVRLLRLAPKIHS</sequence>
<dbReference type="InterPro" id="IPR017452">
    <property type="entry name" value="GPCR_Rhodpsn_7TM"/>
</dbReference>
<keyword evidence="2" id="KW-1003">Cell membrane</keyword>
<dbReference type="PANTHER" id="PTHR24246:SF27">
    <property type="entry name" value="ADENOSINE RECEPTOR, ISOFORM A"/>
    <property type="match status" value="1"/>
</dbReference>
<dbReference type="SMART" id="SM01381">
    <property type="entry name" value="7TM_GPCR_Srsx"/>
    <property type="match status" value="1"/>
</dbReference>
<dbReference type="InterPro" id="IPR000276">
    <property type="entry name" value="GPCR_Rhodpsn"/>
</dbReference>
<organism evidence="12">
    <name type="scientific">Capitella teleta</name>
    <name type="common">Polychaete worm</name>
    <dbReference type="NCBI Taxonomy" id="283909"/>
    <lineage>
        <taxon>Eukaryota</taxon>
        <taxon>Metazoa</taxon>
        <taxon>Spiralia</taxon>
        <taxon>Lophotrochozoa</taxon>
        <taxon>Annelida</taxon>
        <taxon>Polychaeta</taxon>
        <taxon>Sedentaria</taxon>
        <taxon>Scolecida</taxon>
        <taxon>Capitellidae</taxon>
        <taxon>Capitella</taxon>
    </lineage>
</organism>
<feature type="domain" description="G-protein coupled receptors family 1 profile" evidence="11">
    <location>
        <begin position="40"/>
        <end position="290"/>
    </location>
</feature>
<dbReference type="GO" id="GO:0005886">
    <property type="term" value="C:plasma membrane"/>
    <property type="evidence" value="ECO:0007669"/>
    <property type="project" value="UniProtKB-SubCell"/>
</dbReference>
<dbReference type="AlphaFoldDB" id="R7TBX5"/>
<dbReference type="EMBL" id="AMQN01003333">
    <property type="status" value="NOT_ANNOTATED_CDS"/>
    <property type="molecule type" value="Genomic_DNA"/>
</dbReference>
<evidence type="ECO:0000256" key="6">
    <source>
        <dbReference type="ARBA" id="ARBA00023136"/>
    </source>
</evidence>
<evidence type="ECO:0000313" key="14">
    <source>
        <dbReference type="Proteomes" id="UP000014760"/>
    </source>
</evidence>
<reference evidence="14" key="1">
    <citation type="submission" date="2012-12" db="EMBL/GenBank/DDBJ databases">
        <authorList>
            <person name="Hellsten U."/>
            <person name="Grimwood J."/>
            <person name="Chapman J.A."/>
            <person name="Shapiro H."/>
            <person name="Aerts A."/>
            <person name="Otillar R.P."/>
            <person name="Terry A.Y."/>
            <person name="Boore J.L."/>
            <person name="Simakov O."/>
            <person name="Marletaz F."/>
            <person name="Cho S.-J."/>
            <person name="Edsinger-Gonzales E."/>
            <person name="Havlak P."/>
            <person name="Kuo D.-H."/>
            <person name="Larsson T."/>
            <person name="Lv J."/>
            <person name="Arendt D."/>
            <person name="Savage R."/>
            <person name="Osoegawa K."/>
            <person name="de Jong P."/>
            <person name="Lindberg D.R."/>
            <person name="Seaver E.C."/>
            <person name="Weisblat D.A."/>
            <person name="Putnam N.H."/>
            <person name="Grigoriev I.V."/>
            <person name="Rokhsar D.S."/>
        </authorList>
    </citation>
    <scope>NUCLEOTIDE SEQUENCE</scope>
    <source>
        <strain evidence="14">I ESC-2004</strain>
    </source>
</reference>
<feature type="transmembrane region" description="Helical" evidence="10">
    <location>
        <begin position="233"/>
        <end position="254"/>
    </location>
</feature>